<gene>
    <name evidence="3" type="ORF">ECRASSUSDP1_LOCUS28082</name>
</gene>
<dbReference type="PANTHER" id="PTHR12748">
    <property type="entry name" value="ORIGIN RECOGNITION COMPLEX SUBUNIT 3"/>
    <property type="match status" value="1"/>
</dbReference>
<comment type="caution">
    <text evidence="3">The sequence shown here is derived from an EMBL/GenBank/DDBJ whole genome shotgun (WGS) entry which is preliminary data.</text>
</comment>
<name>A0AAD1Y8G9_EUPCR</name>
<evidence type="ECO:0000313" key="4">
    <source>
        <dbReference type="Proteomes" id="UP001295684"/>
    </source>
</evidence>
<reference evidence="3" key="1">
    <citation type="submission" date="2023-07" db="EMBL/GenBank/DDBJ databases">
        <authorList>
            <consortium name="AG Swart"/>
            <person name="Singh M."/>
            <person name="Singh A."/>
            <person name="Seah K."/>
            <person name="Emmerich C."/>
        </authorList>
    </citation>
    <scope>NUCLEOTIDE SEQUENCE</scope>
    <source>
        <strain evidence="3">DP1</strain>
    </source>
</reference>
<dbReference type="GO" id="GO:0005656">
    <property type="term" value="C:nuclear pre-replicative complex"/>
    <property type="evidence" value="ECO:0007669"/>
    <property type="project" value="TreeGrafter"/>
</dbReference>
<evidence type="ECO:0000259" key="2">
    <source>
        <dbReference type="Pfam" id="PF07034"/>
    </source>
</evidence>
<dbReference type="GO" id="GO:0005664">
    <property type="term" value="C:nuclear origin of replication recognition complex"/>
    <property type="evidence" value="ECO:0007669"/>
    <property type="project" value="InterPro"/>
</dbReference>
<proteinExistence type="predicted"/>
<dbReference type="InterPro" id="IPR020795">
    <property type="entry name" value="ORC3"/>
</dbReference>
<feature type="domain" description="Origin recognition complex subunit 3 N-terminal" evidence="2">
    <location>
        <begin position="48"/>
        <end position="396"/>
    </location>
</feature>
<sequence>MNNTEYEYNRSCIVLNPSQRKGQPKQNFRRDFIKIVRKSQFLKYNKFFENEINSTVLNNNREIYENCAEFIKQHCIRSFSKDVPTNIVITNCESSANNDTQFSSLFDELKRKHILSFVIDEKKCGTTKNMISYIQKGVADLFGHEINIAAEDSEEIMPVISSDGSSIDENENEEEEDKDGVELHYISPRIRRTIQEYEPKAEVNEKTAKEYEIGRTTISDYSKKRERLIDDYNGDIDADGNTLAVDKIGFSGVKKIIKNAECTLPIVIVIQNIKTFPTENLNDLIYLIKKYRAKHNLKLCLMIGVKSNSFEDLMSKISITTSNLLIVKKYYFPSIKRILLEVIYRLLKSRRNCYIFGTKFLNSIVENIQVYGLSLEKFKRIMHFLIAHHFRTNKYFFINGMIDDSKEIMKLDQMKSAQQDKECLDSIIKQFEAQNENIREIKNCITNINKCTVDTIDTEPEVLKYVLVDFYHKKLKYFKAYDLLEDLCLNFLPQMSEEDKNIFKNCFLLNLFSCKTKEQRIGCVLEELNVADWEEVVNWLETNISTKKSEFLIESANFLQEKIREVKTFGLHITGKSKSNHRRKGMLSKNNRENGDQPVEESKLDSEDYKNIFKKWLRHFVHEYVSLNLDEIQKEAFILENSQITERICPDIQGNMAKSIMQSSKCIFSNFMANFKIKSKEKLVRSKEEYLHHFEKDTTKLMEGYRMFGKDIDINEWFMLFCDKVRDEEDIPKTKDSKRVLSERFLKALGDLKFMGFISESGRGTYIFKRNYFGKNYLKL</sequence>
<dbReference type="PANTHER" id="PTHR12748:SF0">
    <property type="entry name" value="ORIGIN RECOGNITION COMPLEX SUBUNIT 3"/>
    <property type="match status" value="1"/>
</dbReference>
<dbReference type="Pfam" id="PF07034">
    <property type="entry name" value="ORC3_N"/>
    <property type="match status" value="1"/>
</dbReference>
<dbReference type="Proteomes" id="UP001295684">
    <property type="component" value="Unassembled WGS sequence"/>
</dbReference>
<dbReference type="GO" id="GO:0006270">
    <property type="term" value="P:DNA replication initiation"/>
    <property type="evidence" value="ECO:0007669"/>
    <property type="project" value="TreeGrafter"/>
</dbReference>
<dbReference type="InterPro" id="IPR045667">
    <property type="entry name" value="ORC3_N"/>
</dbReference>
<keyword evidence="4" id="KW-1185">Reference proteome</keyword>
<dbReference type="AlphaFoldDB" id="A0AAD1Y8G9"/>
<organism evidence="3 4">
    <name type="scientific">Euplotes crassus</name>
    <dbReference type="NCBI Taxonomy" id="5936"/>
    <lineage>
        <taxon>Eukaryota</taxon>
        <taxon>Sar</taxon>
        <taxon>Alveolata</taxon>
        <taxon>Ciliophora</taxon>
        <taxon>Intramacronucleata</taxon>
        <taxon>Spirotrichea</taxon>
        <taxon>Hypotrichia</taxon>
        <taxon>Euplotida</taxon>
        <taxon>Euplotidae</taxon>
        <taxon>Moneuplotes</taxon>
    </lineage>
</organism>
<evidence type="ECO:0000313" key="3">
    <source>
        <dbReference type="EMBL" id="CAI2386463.1"/>
    </source>
</evidence>
<feature type="region of interest" description="Disordered" evidence="1">
    <location>
        <begin position="576"/>
        <end position="602"/>
    </location>
</feature>
<accession>A0AAD1Y8G9</accession>
<protein>
    <recommendedName>
        <fullName evidence="2">Origin recognition complex subunit 3 N-terminal domain-containing protein</fullName>
    </recommendedName>
</protein>
<evidence type="ECO:0000256" key="1">
    <source>
        <dbReference type="SAM" id="MobiDB-lite"/>
    </source>
</evidence>
<dbReference type="EMBL" id="CAMPGE010028972">
    <property type="protein sequence ID" value="CAI2386463.1"/>
    <property type="molecule type" value="Genomic_DNA"/>
</dbReference>
<dbReference type="GO" id="GO:0003688">
    <property type="term" value="F:DNA replication origin binding"/>
    <property type="evidence" value="ECO:0007669"/>
    <property type="project" value="TreeGrafter"/>
</dbReference>
<feature type="compositionally biased region" description="Basic and acidic residues" evidence="1">
    <location>
        <begin position="590"/>
        <end position="602"/>
    </location>
</feature>
<dbReference type="GO" id="GO:0031261">
    <property type="term" value="C:DNA replication preinitiation complex"/>
    <property type="evidence" value="ECO:0007669"/>
    <property type="project" value="TreeGrafter"/>
</dbReference>